<protein>
    <submittedName>
        <fullName evidence="21">Penicillin-binding protein 1A</fullName>
    </submittedName>
</protein>
<organism evidence="21 22">
    <name type="scientific">Azobacteroides pseudotrichonymphae genomovar. CFP2</name>
    <dbReference type="NCBI Taxonomy" id="511995"/>
    <lineage>
        <taxon>Bacteria</taxon>
        <taxon>Pseudomonadati</taxon>
        <taxon>Bacteroidota</taxon>
        <taxon>Bacteroidia</taxon>
        <taxon>Bacteroidales</taxon>
        <taxon>Candidatus Azobacteroides</taxon>
    </lineage>
</organism>
<evidence type="ECO:0000256" key="6">
    <source>
        <dbReference type="ARBA" id="ARBA00022645"/>
    </source>
</evidence>
<keyword evidence="6" id="KW-0121">Carboxypeptidase</keyword>
<dbReference type="HOGENOM" id="CLU_006354_2_4_10"/>
<dbReference type="EMBL" id="AP010656">
    <property type="protein sequence ID" value="BAG83330.1"/>
    <property type="molecule type" value="Genomic_DNA"/>
</dbReference>
<evidence type="ECO:0000256" key="10">
    <source>
        <dbReference type="ARBA" id="ARBA00022801"/>
    </source>
</evidence>
<keyword evidence="5" id="KW-1003">Cell membrane</keyword>
<proteinExistence type="inferred from homology"/>
<evidence type="ECO:0000256" key="16">
    <source>
        <dbReference type="ARBA" id="ARBA00034000"/>
    </source>
</evidence>
<evidence type="ECO:0000256" key="4">
    <source>
        <dbReference type="ARBA" id="ARBA00007739"/>
    </source>
</evidence>
<dbReference type="GO" id="GO:0005886">
    <property type="term" value="C:plasma membrane"/>
    <property type="evidence" value="ECO:0007669"/>
    <property type="project" value="UniProtKB-SubCell"/>
</dbReference>
<keyword evidence="10" id="KW-0378">Hydrolase</keyword>
<dbReference type="InterPro" id="IPR001264">
    <property type="entry name" value="Glyco_trans_51"/>
</dbReference>
<evidence type="ECO:0000256" key="8">
    <source>
        <dbReference type="ARBA" id="ARBA00022676"/>
    </source>
</evidence>
<evidence type="ECO:0000313" key="22">
    <source>
        <dbReference type="Proteomes" id="UP000000723"/>
    </source>
</evidence>
<dbReference type="SUPFAM" id="SSF53955">
    <property type="entry name" value="Lysozyme-like"/>
    <property type="match status" value="1"/>
</dbReference>
<evidence type="ECO:0000256" key="1">
    <source>
        <dbReference type="ARBA" id="ARBA00004236"/>
    </source>
</evidence>
<dbReference type="Proteomes" id="UP000000723">
    <property type="component" value="Chromosome"/>
</dbReference>
<dbReference type="Pfam" id="PF00912">
    <property type="entry name" value="Transgly"/>
    <property type="match status" value="1"/>
</dbReference>
<evidence type="ECO:0000256" key="18">
    <source>
        <dbReference type="SAM" id="Phobius"/>
    </source>
</evidence>
<dbReference type="KEGG" id="aps:CFPG_067"/>
<evidence type="ECO:0000256" key="2">
    <source>
        <dbReference type="ARBA" id="ARBA00004752"/>
    </source>
</evidence>
<evidence type="ECO:0000256" key="14">
    <source>
        <dbReference type="ARBA" id="ARBA00023268"/>
    </source>
</evidence>
<keyword evidence="15" id="KW-0961">Cell wall biogenesis/degradation</keyword>
<dbReference type="InterPro" id="IPR001460">
    <property type="entry name" value="PCN-bd_Tpept"/>
</dbReference>
<evidence type="ECO:0000256" key="15">
    <source>
        <dbReference type="ARBA" id="ARBA00023316"/>
    </source>
</evidence>
<dbReference type="GO" id="GO:0030288">
    <property type="term" value="C:outer membrane-bounded periplasmic space"/>
    <property type="evidence" value="ECO:0007669"/>
    <property type="project" value="TreeGrafter"/>
</dbReference>
<dbReference type="RefSeq" id="WP_012573091.1">
    <property type="nucleotide sequence ID" value="NC_011565.1"/>
</dbReference>
<keyword evidence="8" id="KW-0328">Glycosyltransferase</keyword>
<evidence type="ECO:0000256" key="13">
    <source>
        <dbReference type="ARBA" id="ARBA00023136"/>
    </source>
</evidence>
<evidence type="ECO:0000256" key="9">
    <source>
        <dbReference type="ARBA" id="ARBA00022679"/>
    </source>
</evidence>
<feature type="domain" description="Glycosyl transferase family 51" evidence="20">
    <location>
        <begin position="70"/>
        <end position="246"/>
    </location>
</feature>
<evidence type="ECO:0000256" key="3">
    <source>
        <dbReference type="ARBA" id="ARBA00007090"/>
    </source>
</evidence>
<keyword evidence="18" id="KW-1133">Transmembrane helix</keyword>
<dbReference type="GO" id="GO:0071555">
    <property type="term" value="P:cell wall organization"/>
    <property type="evidence" value="ECO:0007669"/>
    <property type="project" value="UniProtKB-KW"/>
</dbReference>
<dbReference type="GO" id="GO:0008360">
    <property type="term" value="P:regulation of cell shape"/>
    <property type="evidence" value="ECO:0007669"/>
    <property type="project" value="UniProtKB-KW"/>
</dbReference>
<dbReference type="CAZy" id="GT51">
    <property type="family name" value="Glycosyltransferase Family 51"/>
</dbReference>
<evidence type="ECO:0000256" key="12">
    <source>
        <dbReference type="ARBA" id="ARBA00022984"/>
    </source>
</evidence>
<keyword evidence="11" id="KW-0133">Cell shape</keyword>
<evidence type="ECO:0000256" key="17">
    <source>
        <dbReference type="ARBA" id="ARBA00049902"/>
    </source>
</evidence>
<gene>
    <name evidence="21" type="ordered locus">CFPG_067</name>
</gene>
<dbReference type="STRING" id="511995.CFPG_067"/>
<comment type="subcellular location">
    <subcellularLocation>
        <location evidence="1">Cell membrane</location>
    </subcellularLocation>
</comment>
<keyword evidence="14" id="KW-0511">Multifunctional enzyme</keyword>
<keyword evidence="7" id="KW-0645">Protease</keyword>
<dbReference type="PANTHER" id="PTHR32282:SF11">
    <property type="entry name" value="PENICILLIN-BINDING PROTEIN 1B"/>
    <property type="match status" value="1"/>
</dbReference>
<dbReference type="GO" id="GO:0009002">
    <property type="term" value="F:serine-type D-Ala-D-Ala carboxypeptidase activity"/>
    <property type="evidence" value="ECO:0007669"/>
    <property type="project" value="UniProtKB-EC"/>
</dbReference>
<keyword evidence="9" id="KW-0808">Transferase</keyword>
<keyword evidence="18" id="KW-0812">Transmembrane</keyword>
<dbReference type="AlphaFoldDB" id="B6YQ58"/>
<dbReference type="GO" id="GO:0008658">
    <property type="term" value="F:penicillin binding"/>
    <property type="evidence" value="ECO:0007669"/>
    <property type="project" value="InterPro"/>
</dbReference>
<dbReference type="SUPFAM" id="SSF56601">
    <property type="entry name" value="beta-lactamase/transpeptidase-like"/>
    <property type="match status" value="1"/>
</dbReference>
<dbReference type="Pfam" id="PF00905">
    <property type="entry name" value="Transpeptidase"/>
    <property type="match status" value="1"/>
</dbReference>
<dbReference type="InterPro" id="IPR036950">
    <property type="entry name" value="PBP_transglycosylase"/>
</dbReference>
<dbReference type="PANTHER" id="PTHR32282">
    <property type="entry name" value="BINDING PROTEIN TRANSPEPTIDASE, PUTATIVE-RELATED"/>
    <property type="match status" value="1"/>
</dbReference>
<comment type="catalytic activity">
    <reaction evidence="16">
        <text>Preferential cleavage: (Ac)2-L-Lys-D-Ala-|-D-Ala. Also transpeptidation of peptidyl-alanyl moieties that are N-acyl substituents of D-alanine.</text>
        <dbReference type="EC" id="3.4.16.4"/>
    </reaction>
</comment>
<evidence type="ECO:0000259" key="19">
    <source>
        <dbReference type="Pfam" id="PF00905"/>
    </source>
</evidence>
<evidence type="ECO:0000256" key="11">
    <source>
        <dbReference type="ARBA" id="ARBA00022960"/>
    </source>
</evidence>
<feature type="transmembrane region" description="Helical" evidence="18">
    <location>
        <begin position="16"/>
        <end position="36"/>
    </location>
</feature>
<sequence length="764" mass="87660">MEQNYSESKVEKKIKWFWITFGILIFSIIIFFLLILKGWIGYMPSMQDLENPINKYATQVISADMQIMGMYAQSEENRIYVDYKKLSPAIIQALIVTEDSRFIKHSGIDFYALLRSIVKRGILFQKNSGGGSTISQQLAKQLYSKHAKSFLERLYQKPIEWMIAIQLERFYTKEEIINMYLNKFDFLYNAVGIQTACYVYFGKLPQNISIEEAATLIGMCKNPSYFNPLRHVQKTQRRRNVVLNLMRKNGYISREECDSLMALPLVTDFHRIDHKEGIAPYFREHLRLLMTAKKPDRKDYNPDNTYKYVEDSIAWETNPLYGWCNKNKKSDGSSYDLYTDGLKIYTTLDSRMQIYAEQAVSEHIGDFLQPAFFKEKKSSSTAPYSHLLSRGMINAILERSMKQTSRYWMLTKENMSEKEIKTIFNTPIEMQVFSWQGMRDTVMSLMDSIRYMKSFLRTGFMAMDTHSGAVKAYVGGIDYKYFQYNMVSMGKRQVGSTIKPYLYSLAMENGFTPCDEIDHEPQDLVTETGEVWSPRNTNNLMRGEKVSLRWGLQHSDNWVSAYLMKQLSPYLFKRILLSYGLTEPIDAVVSLCLGPCEVSVEQMVSGYSVFVNGGVCVKPMFVTRIEDKNGSVISTFVPRFHEVISEQASYKMLSMLRSVVDGGTAGGIRKYTMAPMGGKTGTTQNNSDCWFVGFTPSIIGGCWVGGEERSIHFNTMGEGQGARAALPIVGIFLKKVFADTTLGYSQYEQFTIPQQFSDFCVPQR</sequence>
<reference evidence="22" key="1">
    <citation type="journal article" date="2008" name="Science">
        <title>Genome of an endosymbiont coupling N2 fixation to cellulolysis within RT protist cells in termite gut.</title>
        <authorList>
            <person name="Hongoh Y."/>
            <person name="Sharma V.K."/>
            <person name="Prakash T."/>
            <person name="Noda S."/>
            <person name="Toh H."/>
            <person name="Taylor T.D."/>
            <person name="Kudo T."/>
            <person name="Sakaki Y."/>
            <person name="Toyoda A."/>
            <person name="Hattori M."/>
            <person name="Ohkuma M."/>
        </authorList>
    </citation>
    <scope>NUCLEOTIDE SEQUENCE [LARGE SCALE GENOMIC DNA]</scope>
</reference>
<feature type="domain" description="Penicillin-binding protein transpeptidase" evidence="19">
    <location>
        <begin position="459"/>
        <end position="697"/>
    </location>
</feature>
<evidence type="ECO:0000313" key="21">
    <source>
        <dbReference type="EMBL" id="BAG83330.1"/>
    </source>
</evidence>
<comment type="similarity">
    <text evidence="4">In the N-terminal section; belongs to the glycosyltransferase 51 family.</text>
</comment>
<evidence type="ECO:0000256" key="7">
    <source>
        <dbReference type="ARBA" id="ARBA00022670"/>
    </source>
</evidence>
<dbReference type="GO" id="GO:0006508">
    <property type="term" value="P:proteolysis"/>
    <property type="evidence" value="ECO:0007669"/>
    <property type="project" value="UniProtKB-KW"/>
</dbReference>
<evidence type="ECO:0000256" key="5">
    <source>
        <dbReference type="ARBA" id="ARBA00022475"/>
    </source>
</evidence>
<accession>B6YQ58</accession>
<name>B6YQ58_AZOPC</name>
<dbReference type="Gene3D" id="1.10.3810.10">
    <property type="entry name" value="Biosynthetic peptidoglycan transglycosylase-like"/>
    <property type="match status" value="1"/>
</dbReference>
<comment type="similarity">
    <text evidence="3">In the C-terminal section; belongs to the transpeptidase family.</text>
</comment>
<comment type="catalytic activity">
    <reaction evidence="17">
        <text>[GlcNAc-(1-&gt;4)-Mur2Ac(oyl-L-Ala-gamma-D-Glu-L-Lys-D-Ala-D-Ala)](n)-di-trans,octa-cis-undecaprenyl diphosphate + beta-D-GlcNAc-(1-&gt;4)-Mur2Ac(oyl-L-Ala-gamma-D-Glu-L-Lys-D-Ala-D-Ala)-di-trans,octa-cis-undecaprenyl diphosphate = [GlcNAc-(1-&gt;4)-Mur2Ac(oyl-L-Ala-gamma-D-Glu-L-Lys-D-Ala-D-Ala)](n+1)-di-trans,octa-cis-undecaprenyl diphosphate + di-trans,octa-cis-undecaprenyl diphosphate + H(+)</text>
        <dbReference type="Rhea" id="RHEA:23708"/>
        <dbReference type="Rhea" id="RHEA-COMP:9602"/>
        <dbReference type="Rhea" id="RHEA-COMP:9603"/>
        <dbReference type="ChEBI" id="CHEBI:15378"/>
        <dbReference type="ChEBI" id="CHEBI:58405"/>
        <dbReference type="ChEBI" id="CHEBI:60033"/>
        <dbReference type="ChEBI" id="CHEBI:78435"/>
        <dbReference type="EC" id="2.4.99.28"/>
    </reaction>
</comment>
<keyword evidence="12" id="KW-0573">Peptidoglycan synthesis</keyword>
<keyword evidence="22" id="KW-1185">Reference proteome</keyword>
<evidence type="ECO:0000259" key="20">
    <source>
        <dbReference type="Pfam" id="PF00912"/>
    </source>
</evidence>
<keyword evidence="13 18" id="KW-0472">Membrane</keyword>
<dbReference type="GO" id="GO:0009252">
    <property type="term" value="P:peptidoglycan biosynthetic process"/>
    <property type="evidence" value="ECO:0007669"/>
    <property type="project" value="UniProtKB-KW"/>
</dbReference>
<dbReference type="InterPro" id="IPR012338">
    <property type="entry name" value="Beta-lactam/transpept-like"/>
</dbReference>
<dbReference type="InterPro" id="IPR023346">
    <property type="entry name" value="Lysozyme-like_dom_sf"/>
</dbReference>
<dbReference type="eggNOG" id="COG5009">
    <property type="taxonomic scope" value="Bacteria"/>
</dbReference>
<dbReference type="OrthoDB" id="9766909at2"/>
<dbReference type="Gene3D" id="3.40.710.10">
    <property type="entry name" value="DD-peptidase/beta-lactamase superfamily"/>
    <property type="match status" value="2"/>
</dbReference>
<dbReference type="InterPro" id="IPR050396">
    <property type="entry name" value="Glycosyltr_51/Transpeptidase"/>
</dbReference>
<dbReference type="GO" id="GO:0008955">
    <property type="term" value="F:peptidoglycan glycosyltransferase activity"/>
    <property type="evidence" value="ECO:0007669"/>
    <property type="project" value="UniProtKB-EC"/>
</dbReference>
<comment type="pathway">
    <text evidence="2">Cell wall biogenesis; peptidoglycan biosynthesis.</text>
</comment>